<reference evidence="12" key="1">
    <citation type="submission" date="2023-06" db="EMBL/GenBank/DDBJ databases">
        <title>Identification and characterization of horizontal gene transfer across gut microbiota members of farm animals based on homology search.</title>
        <authorList>
            <person name="Zeman M."/>
            <person name="Kubasova T."/>
            <person name="Jahodarova E."/>
            <person name="Nykrynova M."/>
            <person name="Rychlik I."/>
        </authorList>
    </citation>
    <scope>NUCLEOTIDE SEQUENCE [LARGE SCALE GENOMIC DNA]</scope>
    <source>
        <strain evidence="12">154_Feed</strain>
    </source>
</reference>
<dbReference type="InterPro" id="IPR024932">
    <property type="entry name" value="ApbE"/>
</dbReference>
<comment type="catalytic activity">
    <reaction evidence="10">
        <text>L-threonyl-[protein] + FAD = FMN-L-threonyl-[protein] + AMP + H(+)</text>
        <dbReference type="Rhea" id="RHEA:36847"/>
        <dbReference type="Rhea" id="RHEA-COMP:11060"/>
        <dbReference type="Rhea" id="RHEA-COMP:11061"/>
        <dbReference type="ChEBI" id="CHEBI:15378"/>
        <dbReference type="ChEBI" id="CHEBI:30013"/>
        <dbReference type="ChEBI" id="CHEBI:57692"/>
        <dbReference type="ChEBI" id="CHEBI:74257"/>
        <dbReference type="ChEBI" id="CHEBI:456215"/>
        <dbReference type="EC" id="2.7.1.180"/>
    </reaction>
</comment>
<proteinExistence type="predicted"/>
<accession>A0ABT7VAL0</accession>
<dbReference type="RefSeq" id="WP_289545623.1">
    <property type="nucleotide sequence ID" value="NZ_JAUDDZ010000012.1"/>
</dbReference>
<dbReference type="EC" id="2.7.1.180" evidence="2"/>
<evidence type="ECO:0000256" key="1">
    <source>
        <dbReference type="ARBA" id="ARBA00001946"/>
    </source>
</evidence>
<evidence type="ECO:0000313" key="11">
    <source>
        <dbReference type="EMBL" id="MDM8275521.1"/>
    </source>
</evidence>
<evidence type="ECO:0000256" key="10">
    <source>
        <dbReference type="ARBA" id="ARBA00048540"/>
    </source>
</evidence>
<dbReference type="Pfam" id="PF02424">
    <property type="entry name" value="ApbE"/>
    <property type="match status" value="1"/>
</dbReference>
<evidence type="ECO:0000256" key="9">
    <source>
        <dbReference type="ARBA" id="ARBA00031306"/>
    </source>
</evidence>
<evidence type="ECO:0000256" key="6">
    <source>
        <dbReference type="ARBA" id="ARBA00022723"/>
    </source>
</evidence>
<keyword evidence="7" id="KW-0274">FAD</keyword>
<dbReference type="PANTHER" id="PTHR30040">
    <property type="entry name" value="THIAMINE BIOSYNTHESIS LIPOPROTEIN APBE"/>
    <property type="match status" value="1"/>
</dbReference>
<keyword evidence="5 11" id="KW-0808">Transferase</keyword>
<evidence type="ECO:0000256" key="7">
    <source>
        <dbReference type="ARBA" id="ARBA00022827"/>
    </source>
</evidence>
<dbReference type="EMBL" id="JAUDDZ010000012">
    <property type="protein sequence ID" value="MDM8275521.1"/>
    <property type="molecule type" value="Genomic_DNA"/>
</dbReference>
<dbReference type="SUPFAM" id="SSF143631">
    <property type="entry name" value="ApbE-like"/>
    <property type="match status" value="1"/>
</dbReference>
<dbReference type="Proteomes" id="UP001529421">
    <property type="component" value="Unassembled WGS sequence"/>
</dbReference>
<dbReference type="Gene3D" id="3.10.520.10">
    <property type="entry name" value="ApbE-like domains"/>
    <property type="match status" value="1"/>
</dbReference>
<evidence type="ECO:0000313" key="12">
    <source>
        <dbReference type="Proteomes" id="UP001529421"/>
    </source>
</evidence>
<evidence type="ECO:0000256" key="2">
    <source>
        <dbReference type="ARBA" id="ARBA00011955"/>
    </source>
</evidence>
<evidence type="ECO:0000256" key="3">
    <source>
        <dbReference type="ARBA" id="ARBA00016337"/>
    </source>
</evidence>
<evidence type="ECO:0000256" key="8">
    <source>
        <dbReference type="ARBA" id="ARBA00022842"/>
    </source>
</evidence>
<dbReference type="PANTHER" id="PTHR30040:SF2">
    <property type="entry name" value="FAD:PROTEIN FMN TRANSFERASE"/>
    <property type="match status" value="1"/>
</dbReference>
<evidence type="ECO:0000256" key="5">
    <source>
        <dbReference type="ARBA" id="ARBA00022679"/>
    </source>
</evidence>
<keyword evidence="6" id="KW-0479">Metal-binding</keyword>
<name>A0ABT7VAL0_9ACTN</name>
<comment type="caution">
    <text evidence="11">The sequence shown here is derived from an EMBL/GenBank/DDBJ whole genome shotgun (WGS) entry which is preliminary data.</text>
</comment>
<protein>
    <recommendedName>
        <fullName evidence="3">FAD:protein FMN transferase</fullName>
        <ecNumber evidence="2">2.7.1.180</ecNumber>
    </recommendedName>
    <alternativeName>
        <fullName evidence="9">Flavin transferase</fullName>
    </alternativeName>
</protein>
<dbReference type="InterPro" id="IPR003374">
    <property type="entry name" value="ApbE-like_sf"/>
</dbReference>
<organism evidence="11 12">
    <name type="scientific">Enorma phocaeensis</name>
    <dbReference type="NCBI Taxonomy" id="1871019"/>
    <lineage>
        <taxon>Bacteria</taxon>
        <taxon>Bacillati</taxon>
        <taxon>Actinomycetota</taxon>
        <taxon>Coriobacteriia</taxon>
        <taxon>Coriobacteriales</taxon>
        <taxon>Coriobacteriaceae</taxon>
        <taxon>Enorma</taxon>
    </lineage>
</organism>
<keyword evidence="8" id="KW-0460">Magnesium</keyword>
<keyword evidence="12" id="KW-1185">Reference proteome</keyword>
<keyword evidence="4" id="KW-0285">Flavoprotein</keyword>
<dbReference type="GO" id="GO:0016740">
    <property type="term" value="F:transferase activity"/>
    <property type="evidence" value="ECO:0007669"/>
    <property type="project" value="UniProtKB-KW"/>
</dbReference>
<sequence>MRQAYTYGDVQTAEPVSGVDGSRVISFFIFNTCVHVHGYAGDDEDARDPAVVERLDGALRGFRDRCVFFEHAFSRTREDSDIARAHAAAPAPVEVASETAELVTLSLGYCERSRGLFDITMGTLTRLWDFHAGVVPSGRDLACALPHVGYSHIHVATSGGRATLSIDDPATVLDLGGVAKGYIADDLARLLERHGVRRFAMNLGGNVLVRGGRPADEARRPPVRAGAPWNVGIVNPRDAAHNRAVVRLASGSVVTSGIQERQFTRGGVTYHHILDPRTGMPARTDVSSATIVADRSMDCDGWSTTAFMLGARDAIDFIEGLPGVEAVVIDDCDRVSWTSGISEDLSIIPTLPRL</sequence>
<comment type="cofactor">
    <cofactor evidence="1">
        <name>Mg(2+)</name>
        <dbReference type="ChEBI" id="CHEBI:18420"/>
    </cofactor>
</comment>
<gene>
    <name evidence="11" type="ORF">QUW28_08475</name>
</gene>
<evidence type="ECO:0000256" key="4">
    <source>
        <dbReference type="ARBA" id="ARBA00022630"/>
    </source>
</evidence>